<evidence type="ECO:0000259" key="13">
    <source>
        <dbReference type="SMART" id="SM01003"/>
    </source>
</evidence>
<dbReference type="PANTHER" id="PTHR10160:SF19">
    <property type="entry name" value="PROTON-TRANSLOCATING NAD(P)(+) TRANSHYDROGENASE"/>
    <property type="match status" value="1"/>
</dbReference>
<evidence type="ECO:0000259" key="12">
    <source>
        <dbReference type="SMART" id="SM01002"/>
    </source>
</evidence>
<dbReference type="PROSITE" id="PS00837">
    <property type="entry name" value="ALADH_PNT_2"/>
    <property type="match status" value="1"/>
</dbReference>
<dbReference type="Gene3D" id="3.40.50.720">
    <property type="entry name" value="NAD(P)-binding Rossmann-like Domain"/>
    <property type="match status" value="2"/>
</dbReference>
<evidence type="ECO:0000256" key="10">
    <source>
        <dbReference type="ARBA" id="ARBA00076996"/>
    </source>
</evidence>
<keyword evidence="6" id="KW-1278">Translocase</keyword>
<dbReference type="SUPFAM" id="SSF52283">
    <property type="entry name" value="Formate/glycerate dehydrogenase catalytic domain-like"/>
    <property type="match status" value="1"/>
</dbReference>
<dbReference type="OrthoDB" id="9804592at2"/>
<sequence>MKIAIVKEQAAGERRVAGTPETVKKFIALGAQVAVEAGAGVAASIGDDAYAAAGAQVADRAAVVSGADIVLGVQAPAADTLAGAKPGALVAASFNPFGERARVDGYAAAGLEALAMEFMPRITRAQSMDILSSQSNLSGYKAVLDAAAEYDRAFPMMMTAAGTVSAARVFVMGVGVAGLQAIATARRLGAQVSATDVRSATKEQIESLGAKAIFVENVKGIEGEGSGGYATEMSDEYKAAQAELVSAHIAKQDIVITTALIPGRPAPRLISDAQIASMKPGSVIVDLAVEAGGNVEGAVAGEVVEKHGVKIVGHRNVPSRVAADTSALFSRNLYNFLSAFWDKEKNAPILDEEIGIAIRLTQGGKVVNERLLG</sequence>
<dbReference type="CDD" id="cd05304">
    <property type="entry name" value="Rubrum_tdh"/>
    <property type="match status" value="1"/>
</dbReference>
<evidence type="ECO:0000256" key="7">
    <source>
        <dbReference type="ARBA" id="ARBA00023027"/>
    </source>
</evidence>
<keyword evidence="7" id="KW-0520">NAD</keyword>
<evidence type="ECO:0000313" key="15">
    <source>
        <dbReference type="Proteomes" id="UP000282977"/>
    </source>
</evidence>
<dbReference type="Proteomes" id="UP000282977">
    <property type="component" value="Unassembled WGS sequence"/>
</dbReference>
<evidence type="ECO:0000256" key="2">
    <source>
        <dbReference type="ARBA" id="ARBA00005689"/>
    </source>
</evidence>
<dbReference type="GO" id="GO:0005886">
    <property type="term" value="C:plasma membrane"/>
    <property type="evidence" value="ECO:0007669"/>
    <property type="project" value="TreeGrafter"/>
</dbReference>
<dbReference type="InterPro" id="IPR008143">
    <property type="entry name" value="Ala_DH/PNT_CS2"/>
</dbReference>
<dbReference type="InterPro" id="IPR007698">
    <property type="entry name" value="AlaDH/PNT_NAD(H)-bd"/>
</dbReference>
<dbReference type="SUPFAM" id="SSF51735">
    <property type="entry name" value="NAD(P)-binding Rossmann-fold domains"/>
    <property type="match status" value="1"/>
</dbReference>
<accession>A0A437J9M9</accession>
<dbReference type="AlphaFoldDB" id="A0A437J9M9"/>
<dbReference type="GO" id="GO:0050661">
    <property type="term" value="F:NADP binding"/>
    <property type="evidence" value="ECO:0007669"/>
    <property type="project" value="TreeGrafter"/>
</dbReference>
<evidence type="ECO:0000256" key="4">
    <source>
        <dbReference type="ARBA" id="ARBA00022741"/>
    </source>
</evidence>
<evidence type="ECO:0000256" key="5">
    <source>
        <dbReference type="ARBA" id="ARBA00022857"/>
    </source>
</evidence>
<evidence type="ECO:0000256" key="8">
    <source>
        <dbReference type="ARBA" id="ARBA00048202"/>
    </source>
</evidence>
<comment type="catalytic activity">
    <reaction evidence="8">
        <text>NAD(+) + NADPH + H(+)(in) = NADH + NADP(+) + H(+)(out)</text>
        <dbReference type="Rhea" id="RHEA:47992"/>
        <dbReference type="ChEBI" id="CHEBI:15378"/>
        <dbReference type="ChEBI" id="CHEBI:57540"/>
        <dbReference type="ChEBI" id="CHEBI:57783"/>
        <dbReference type="ChEBI" id="CHEBI:57945"/>
        <dbReference type="ChEBI" id="CHEBI:58349"/>
        <dbReference type="EC" id="7.1.1.1"/>
    </reaction>
</comment>
<dbReference type="GO" id="GO:0008750">
    <property type="term" value="F:proton-translocating NAD(P)+ transhydrogenase activity"/>
    <property type="evidence" value="ECO:0007669"/>
    <property type="project" value="UniProtKB-EC"/>
</dbReference>
<gene>
    <name evidence="14" type="ORF">ENE74_08140</name>
</gene>
<dbReference type="FunFam" id="3.40.50.720:FF:000188">
    <property type="entry name" value="NAD(P) transhydrogenase alpha subunit 1"/>
    <property type="match status" value="1"/>
</dbReference>
<reference evidence="14 15" key="1">
    <citation type="submission" date="2019-01" db="EMBL/GenBank/DDBJ databases">
        <authorList>
            <person name="Chen W.-M."/>
        </authorList>
    </citation>
    <scope>NUCLEOTIDE SEQUENCE [LARGE SCALE GENOMIC DNA]</scope>
    <source>
        <strain evidence="14 15">TLA-22</strain>
    </source>
</reference>
<dbReference type="InterPro" id="IPR036291">
    <property type="entry name" value="NAD(P)-bd_dom_sf"/>
</dbReference>
<comment type="similarity">
    <text evidence="2">Belongs to the AlaDH/PNT family.</text>
</comment>
<name>A0A437J9M9_9SPHN</name>
<dbReference type="SMART" id="SM01002">
    <property type="entry name" value="AlaDh_PNT_C"/>
    <property type="match status" value="1"/>
</dbReference>
<comment type="function">
    <text evidence="1">The transhydrogenation between NADH and NADP is coupled to respiration and ATP hydrolysis and functions as a proton pump across the membrane.</text>
</comment>
<keyword evidence="5" id="KW-0521">NADP</keyword>
<organism evidence="14 15">
    <name type="scientific">Sphingobium algorifonticola</name>
    <dbReference type="NCBI Taxonomy" id="2008318"/>
    <lineage>
        <taxon>Bacteria</taxon>
        <taxon>Pseudomonadati</taxon>
        <taxon>Pseudomonadota</taxon>
        <taxon>Alphaproteobacteria</taxon>
        <taxon>Sphingomonadales</taxon>
        <taxon>Sphingomonadaceae</taxon>
        <taxon>Sphingobium</taxon>
    </lineage>
</organism>
<dbReference type="GO" id="GO:0006740">
    <property type="term" value="P:NADPH regeneration"/>
    <property type="evidence" value="ECO:0007669"/>
    <property type="project" value="TreeGrafter"/>
</dbReference>
<keyword evidence="15" id="KW-1185">Reference proteome</keyword>
<dbReference type="Pfam" id="PF05222">
    <property type="entry name" value="AlaDh_PNT_N"/>
    <property type="match status" value="1"/>
</dbReference>
<dbReference type="SMART" id="SM01003">
    <property type="entry name" value="AlaDh_PNT_N"/>
    <property type="match status" value="1"/>
</dbReference>
<feature type="domain" description="Alanine dehydrogenase/pyridine nucleotide transhydrogenase N-terminal" evidence="13">
    <location>
        <begin position="4"/>
        <end position="138"/>
    </location>
</feature>
<dbReference type="PANTHER" id="PTHR10160">
    <property type="entry name" value="NAD(P) TRANSHYDROGENASE"/>
    <property type="match status" value="1"/>
</dbReference>
<evidence type="ECO:0000313" key="14">
    <source>
        <dbReference type="EMBL" id="RVT42174.1"/>
    </source>
</evidence>
<evidence type="ECO:0000256" key="9">
    <source>
        <dbReference type="ARBA" id="ARBA00071353"/>
    </source>
</evidence>
<evidence type="ECO:0000256" key="11">
    <source>
        <dbReference type="ARBA" id="ARBA00084087"/>
    </source>
</evidence>
<evidence type="ECO:0000256" key="6">
    <source>
        <dbReference type="ARBA" id="ARBA00022967"/>
    </source>
</evidence>
<dbReference type="GO" id="GO:0016491">
    <property type="term" value="F:oxidoreductase activity"/>
    <property type="evidence" value="ECO:0007669"/>
    <property type="project" value="InterPro"/>
</dbReference>
<proteinExistence type="inferred from homology"/>
<dbReference type="EMBL" id="RZUL01000002">
    <property type="protein sequence ID" value="RVT42174.1"/>
    <property type="molecule type" value="Genomic_DNA"/>
</dbReference>
<dbReference type="InterPro" id="IPR007886">
    <property type="entry name" value="AlaDH/PNT_N"/>
</dbReference>
<comment type="caution">
    <text evidence="14">The sequence shown here is derived from an EMBL/GenBank/DDBJ whole genome shotgun (WGS) entry which is preliminary data.</text>
</comment>
<feature type="domain" description="Alanine dehydrogenase/pyridine nucleotide transhydrogenase NAD(H)-binding" evidence="12">
    <location>
        <begin position="147"/>
        <end position="313"/>
    </location>
</feature>
<keyword evidence="4" id="KW-0547">Nucleotide-binding</keyword>
<protein>
    <recommendedName>
        <fullName evidence="9">NAD(P) transhydrogenase subunit alpha part 1</fullName>
        <ecNumber evidence="3">7.1.1.1</ecNumber>
    </recommendedName>
    <alternativeName>
        <fullName evidence="11">Nicotinamide nucleotide transhydrogenase subunit alpha 1</fullName>
    </alternativeName>
    <alternativeName>
        <fullName evidence="10">Pyridine nucleotide transhydrogenase subunit alpha 1</fullName>
    </alternativeName>
</protein>
<evidence type="ECO:0000256" key="1">
    <source>
        <dbReference type="ARBA" id="ARBA00003943"/>
    </source>
</evidence>
<dbReference type="RefSeq" id="WP_127690353.1">
    <property type="nucleotide sequence ID" value="NZ_RZUL01000002.1"/>
</dbReference>
<dbReference type="EC" id="7.1.1.1" evidence="3"/>
<evidence type="ECO:0000256" key="3">
    <source>
        <dbReference type="ARBA" id="ARBA00012943"/>
    </source>
</evidence>
<dbReference type="Pfam" id="PF01262">
    <property type="entry name" value="AlaDh_PNT_C"/>
    <property type="match status" value="1"/>
</dbReference>